<evidence type="ECO:0000313" key="4">
    <source>
        <dbReference type="EMBL" id="GAQ93585.1"/>
    </source>
</evidence>
<organism evidence="4 5">
    <name type="scientific">Klebsormidium nitens</name>
    <name type="common">Green alga</name>
    <name type="synonym">Ulothrix nitens</name>
    <dbReference type="NCBI Taxonomy" id="105231"/>
    <lineage>
        <taxon>Eukaryota</taxon>
        <taxon>Viridiplantae</taxon>
        <taxon>Streptophyta</taxon>
        <taxon>Klebsormidiophyceae</taxon>
        <taxon>Klebsormidiales</taxon>
        <taxon>Klebsormidiaceae</taxon>
        <taxon>Klebsormidium</taxon>
    </lineage>
</organism>
<dbReference type="PROSITE" id="PS51667">
    <property type="entry name" value="WRC"/>
    <property type="match status" value="1"/>
</dbReference>
<dbReference type="OrthoDB" id="1927209at2759"/>
<keyword evidence="1" id="KW-0539">Nucleus</keyword>
<evidence type="ECO:0000259" key="3">
    <source>
        <dbReference type="PROSITE" id="PS51667"/>
    </source>
</evidence>
<feature type="compositionally biased region" description="Basic and acidic residues" evidence="2">
    <location>
        <begin position="44"/>
        <end position="56"/>
    </location>
</feature>
<feature type="region of interest" description="Disordered" evidence="2">
    <location>
        <begin position="1"/>
        <end position="332"/>
    </location>
</feature>
<gene>
    <name evidence="4" type="ORF">KFL_016790010</name>
</gene>
<evidence type="ECO:0000313" key="5">
    <source>
        <dbReference type="Proteomes" id="UP000054558"/>
    </source>
</evidence>
<feature type="compositionally biased region" description="Basic and acidic residues" evidence="2">
    <location>
        <begin position="9"/>
        <end position="23"/>
    </location>
</feature>
<feature type="compositionally biased region" description="Basic and acidic residues" evidence="2">
    <location>
        <begin position="129"/>
        <end position="140"/>
    </location>
</feature>
<dbReference type="Proteomes" id="UP000054558">
    <property type="component" value="Unassembled WGS sequence"/>
</dbReference>
<dbReference type="AlphaFoldDB" id="A0A1Y1IRQ9"/>
<feature type="compositionally biased region" description="Basic and acidic residues" evidence="2">
    <location>
        <begin position="236"/>
        <end position="246"/>
    </location>
</feature>
<dbReference type="InterPro" id="IPR014977">
    <property type="entry name" value="WRC_dom"/>
</dbReference>
<name>A0A1Y1IRQ9_KLENI</name>
<feature type="compositionally biased region" description="Polar residues" evidence="2">
    <location>
        <begin position="84"/>
        <end position="94"/>
    </location>
</feature>
<proteinExistence type="predicted"/>
<reference evidence="4 5" key="1">
    <citation type="journal article" date="2014" name="Nat. Commun.">
        <title>Klebsormidium flaccidum genome reveals primary factors for plant terrestrial adaptation.</title>
        <authorList>
            <person name="Hori K."/>
            <person name="Maruyama F."/>
            <person name="Fujisawa T."/>
            <person name="Togashi T."/>
            <person name="Yamamoto N."/>
            <person name="Seo M."/>
            <person name="Sato S."/>
            <person name="Yamada T."/>
            <person name="Mori H."/>
            <person name="Tajima N."/>
            <person name="Moriyama T."/>
            <person name="Ikeuchi M."/>
            <person name="Watanabe M."/>
            <person name="Wada H."/>
            <person name="Kobayashi K."/>
            <person name="Saito M."/>
            <person name="Masuda T."/>
            <person name="Sasaki-Sekimoto Y."/>
            <person name="Mashiguchi K."/>
            <person name="Awai K."/>
            <person name="Shimojima M."/>
            <person name="Masuda S."/>
            <person name="Iwai M."/>
            <person name="Nobusawa T."/>
            <person name="Narise T."/>
            <person name="Kondo S."/>
            <person name="Saito H."/>
            <person name="Sato R."/>
            <person name="Murakawa M."/>
            <person name="Ihara Y."/>
            <person name="Oshima-Yamada Y."/>
            <person name="Ohtaka K."/>
            <person name="Satoh M."/>
            <person name="Sonobe K."/>
            <person name="Ishii M."/>
            <person name="Ohtani R."/>
            <person name="Kanamori-Sato M."/>
            <person name="Honoki R."/>
            <person name="Miyazaki D."/>
            <person name="Mochizuki H."/>
            <person name="Umetsu J."/>
            <person name="Higashi K."/>
            <person name="Shibata D."/>
            <person name="Kamiya Y."/>
            <person name="Sato N."/>
            <person name="Nakamura Y."/>
            <person name="Tabata S."/>
            <person name="Ida S."/>
            <person name="Kurokawa K."/>
            <person name="Ohta H."/>
        </authorList>
    </citation>
    <scope>NUCLEOTIDE SEQUENCE [LARGE SCALE GENOMIC DNA]</scope>
    <source>
        <strain evidence="4 5">NIES-2285</strain>
    </source>
</reference>
<evidence type="ECO:0000256" key="2">
    <source>
        <dbReference type="SAM" id="MobiDB-lite"/>
    </source>
</evidence>
<feature type="compositionally biased region" description="Gly residues" evidence="2">
    <location>
        <begin position="205"/>
        <end position="216"/>
    </location>
</feature>
<keyword evidence="5" id="KW-1185">Reference proteome</keyword>
<evidence type="ECO:0000256" key="1">
    <source>
        <dbReference type="ARBA" id="ARBA00023242"/>
    </source>
</evidence>
<protein>
    <recommendedName>
        <fullName evidence="3">WRC domain-containing protein</fullName>
    </recommendedName>
</protein>
<feature type="domain" description="WRC" evidence="3">
    <location>
        <begin position="127"/>
        <end position="171"/>
    </location>
</feature>
<dbReference type="EMBL" id="DF238628">
    <property type="protein sequence ID" value="GAQ93585.1"/>
    <property type="molecule type" value="Genomic_DNA"/>
</dbReference>
<dbReference type="Pfam" id="PF08879">
    <property type="entry name" value="WRC"/>
    <property type="match status" value="1"/>
</dbReference>
<accession>A0A1Y1IRQ9</accession>
<sequence length="332" mass="35106">MELTLKGGEPAEEHLGSAAREDPQGMGNAEVPEPPTVTRKRSRMLRELESRLKDTEDTVSFSQGQGQEDQTTSPISKPGRRRATPSQWWGNQISAPCPYSKEKAPGKRRKGVKAPKSPGQQSSNAAVPDEQRCNRSDGKKWRCSKQRAFDRKVCEDHRQSRKKPSARKAGTNSGTARKKGRGRSVTDAGSLGGEEGQADGKAPSGFGGSRSAGGVRGAQTQGGAERVVRGSAEVAEAGRARGDDVSKGPNGSAGTRVRASKRRWWEANGSGATGEKGKRLEQSEGSDGLPLLKEDASEGEIVGARASDIGVGANETVPRVDQSRSEGPPGPS</sequence>
<feature type="compositionally biased region" description="Basic and acidic residues" evidence="2">
    <location>
        <begin position="147"/>
        <end position="158"/>
    </location>
</feature>
<dbReference type="STRING" id="105231.A0A1Y1IRQ9"/>
<feature type="compositionally biased region" description="Polar residues" evidence="2">
    <location>
        <begin position="58"/>
        <end position="75"/>
    </location>
</feature>